<evidence type="ECO:0000256" key="3">
    <source>
        <dbReference type="SAM" id="Coils"/>
    </source>
</evidence>
<reference evidence="5" key="1">
    <citation type="submission" date="2021-05" db="EMBL/GenBank/DDBJ databases">
        <authorList>
            <person name="Pietrasiak N."/>
            <person name="Ward R."/>
            <person name="Stajich J.E."/>
            <person name="Kurbessoian T."/>
        </authorList>
    </citation>
    <scope>NUCLEOTIDE SEQUENCE</scope>
    <source>
        <strain evidence="5">HA4357-MV3</strain>
    </source>
</reference>
<dbReference type="InterPro" id="IPR014315">
    <property type="entry name" value="ABC_heterocyst_DevB"/>
</dbReference>
<dbReference type="Proteomes" id="UP000813215">
    <property type="component" value="Unassembled WGS sequence"/>
</dbReference>
<dbReference type="PANTHER" id="PTHR32347:SF27">
    <property type="entry name" value="RND EFFLUX PUMP MEMBRANE FUSION PROTEIN BARREL-SANDWICH DOMAIN-CONTAINING PROTEIN"/>
    <property type="match status" value="1"/>
</dbReference>
<dbReference type="PANTHER" id="PTHR32347">
    <property type="entry name" value="EFFLUX SYSTEM COMPONENT YKNX-RELATED"/>
    <property type="match status" value="1"/>
</dbReference>
<sequence length="401" mass="43272">MVQKQRQPITIPINQLPIILAIAMAVGIGAISLYGLSRFRPKSANNDSATPINSPTITSVAALGRLEPQGEVINLSAPNSQGGVQVAKLLVDKGDKVRKGQAVALLDNFYVRLAALENAKQQILVAQASLNQVKAGAKAGDIAAQKATIARLEAELDGEISTQQASIARLQAELRNAKSENQRYQMLYKQGAISASDADAKRLRMDTVQQQLNEAKANRSRTVDTLQKQLSEARARLESIAEVRPTDVQAAQAEVEKAKTAVVQARADLDLSIVRSPVDGQIIKIYTWPGEIIGNQGIAQIGYTDQMYVVAEVYETDIKKVHLGQLAIISSDAFSGKLQGTVTDIGLQVTQQNIFSNNPGADTDNKVVDVKIRINNPKDNERVAALTNLQVEVLINLGQSQ</sequence>
<gene>
    <name evidence="5" type="ORF">KME28_18330</name>
</gene>
<dbReference type="PRINTS" id="PR01490">
    <property type="entry name" value="RTXTOXIND"/>
</dbReference>
<keyword evidence="4" id="KW-0472">Membrane</keyword>
<name>A0A9E3LUA2_9NOST</name>
<protein>
    <submittedName>
        <fullName evidence="5">ABC exporter membrane fusion protein</fullName>
    </submittedName>
</protein>
<feature type="coiled-coil region" evidence="3">
    <location>
        <begin position="160"/>
        <end position="268"/>
    </location>
</feature>
<dbReference type="InterPro" id="IPR050465">
    <property type="entry name" value="UPF0194_transport"/>
</dbReference>
<comment type="subcellular location">
    <subcellularLocation>
        <location evidence="1">Cell envelope</location>
    </subcellularLocation>
</comment>
<dbReference type="SUPFAM" id="SSF111369">
    <property type="entry name" value="HlyD-like secretion proteins"/>
    <property type="match status" value="1"/>
</dbReference>
<proteinExistence type="predicted"/>
<keyword evidence="4" id="KW-0812">Transmembrane</keyword>
<reference evidence="5" key="2">
    <citation type="journal article" date="2022" name="Microbiol. Resour. Announc.">
        <title>Metagenome Sequencing to Explore Phylogenomics of Terrestrial Cyanobacteria.</title>
        <authorList>
            <person name="Ward R.D."/>
            <person name="Stajich J.E."/>
            <person name="Johansen J.R."/>
            <person name="Huntemann M."/>
            <person name="Clum A."/>
            <person name="Foster B."/>
            <person name="Foster B."/>
            <person name="Roux S."/>
            <person name="Palaniappan K."/>
            <person name="Varghese N."/>
            <person name="Mukherjee S."/>
            <person name="Reddy T.B.K."/>
            <person name="Daum C."/>
            <person name="Copeland A."/>
            <person name="Chen I.A."/>
            <person name="Ivanova N.N."/>
            <person name="Kyrpides N.C."/>
            <person name="Shapiro N."/>
            <person name="Eloe-Fadrosh E.A."/>
            <person name="Pietrasiak N."/>
        </authorList>
    </citation>
    <scope>NUCLEOTIDE SEQUENCE</scope>
    <source>
        <strain evidence="5">HA4357-MV3</strain>
    </source>
</reference>
<evidence type="ECO:0000256" key="4">
    <source>
        <dbReference type="SAM" id="Phobius"/>
    </source>
</evidence>
<organism evidence="5 6">
    <name type="scientific">Pelatocladus maniniholoensis HA4357-MV3</name>
    <dbReference type="NCBI Taxonomy" id="1117104"/>
    <lineage>
        <taxon>Bacteria</taxon>
        <taxon>Bacillati</taxon>
        <taxon>Cyanobacteriota</taxon>
        <taxon>Cyanophyceae</taxon>
        <taxon>Nostocales</taxon>
        <taxon>Nostocaceae</taxon>
        <taxon>Pelatocladus</taxon>
    </lineage>
</organism>
<feature type="transmembrane region" description="Helical" evidence="4">
    <location>
        <begin position="16"/>
        <end position="36"/>
    </location>
</feature>
<evidence type="ECO:0000313" key="5">
    <source>
        <dbReference type="EMBL" id="MBW4433617.1"/>
    </source>
</evidence>
<keyword evidence="4" id="KW-1133">Transmembrane helix</keyword>
<dbReference type="Gene3D" id="2.40.30.170">
    <property type="match status" value="1"/>
</dbReference>
<evidence type="ECO:0000256" key="2">
    <source>
        <dbReference type="ARBA" id="ARBA00023054"/>
    </source>
</evidence>
<dbReference type="AlphaFoldDB" id="A0A9E3LUA2"/>
<evidence type="ECO:0000313" key="6">
    <source>
        <dbReference type="Proteomes" id="UP000813215"/>
    </source>
</evidence>
<evidence type="ECO:0000256" key="1">
    <source>
        <dbReference type="ARBA" id="ARBA00004196"/>
    </source>
</evidence>
<dbReference type="GO" id="GO:0030313">
    <property type="term" value="C:cell envelope"/>
    <property type="evidence" value="ECO:0007669"/>
    <property type="project" value="UniProtKB-SubCell"/>
</dbReference>
<dbReference type="NCBIfam" id="TIGR02971">
    <property type="entry name" value="heterocyst_DevB"/>
    <property type="match status" value="1"/>
</dbReference>
<keyword evidence="2 3" id="KW-0175">Coiled coil</keyword>
<accession>A0A9E3LUA2</accession>
<comment type="caution">
    <text evidence="5">The sequence shown here is derived from an EMBL/GenBank/DDBJ whole genome shotgun (WGS) entry which is preliminary data.</text>
</comment>
<dbReference type="EMBL" id="JAHHHW010000108">
    <property type="protein sequence ID" value="MBW4433617.1"/>
    <property type="molecule type" value="Genomic_DNA"/>
</dbReference>